<dbReference type="AlphaFoldDB" id="A0A3N0V1X8"/>
<keyword evidence="2" id="KW-0472">Membrane</keyword>
<dbReference type="Proteomes" id="UP000275137">
    <property type="component" value="Unassembled WGS sequence"/>
</dbReference>
<protein>
    <submittedName>
        <fullName evidence="3">Uncharacterized protein</fullName>
    </submittedName>
</protein>
<evidence type="ECO:0000256" key="1">
    <source>
        <dbReference type="SAM" id="Coils"/>
    </source>
</evidence>
<evidence type="ECO:0000256" key="2">
    <source>
        <dbReference type="SAM" id="Phobius"/>
    </source>
</evidence>
<gene>
    <name evidence="3" type="ORF">ED236_03675</name>
</gene>
<keyword evidence="4" id="KW-1185">Reference proteome</keyword>
<dbReference type="InterPro" id="IPR046703">
    <property type="entry name" value="DUF6776"/>
</dbReference>
<dbReference type="Pfam" id="PF20567">
    <property type="entry name" value="DUF6776"/>
    <property type="match status" value="1"/>
</dbReference>
<proteinExistence type="predicted"/>
<keyword evidence="2" id="KW-1133">Transmembrane helix</keyword>
<organism evidence="3 4">
    <name type="scientific">Pseudomethylobacillus aquaticus</name>
    <dbReference type="NCBI Taxonomy" id="2676064"/>
    <lineage>
        <taxon>Bacteria</taxon>
        <taxon>Pseudomonadati</taxon>
        <taxon>Pseudomonadota</taxon>
        <taxon>Betaproteobacteria</taxon>
        <taxon>Nitrosomonadales</taxon>
        <taxon>Methylophilaceae</taxon>
        <taxon>Pseudomethylobacillus</taxon>
    </lineage>
</organism>
<feature type="transmembrane region" description="Helical" evidence="2">
    <location>
        <begin position="20"/>
        <end position="42"/>
    </location>
</feature>
<keyword evidence="1" id="KW-0175">Coiled coil</keyword>
<reference evidence="3 4" key="1">
    <citation type="submission" date="2018-10" db="EMBL/GenBank/DDBJ databases">
        <authorList>
            <person name="Chen W.-M."/>
        </authorList>
    </citation>
    <scope>NUCLEOTIDE SEQUENCE [LARGE SCALE GENOMIC DNA]</scope>
    <source>
        <strain evidence="3 4">H-5</strain>
    </source>
</reference>
<evidence type="ECO:0000313" key="3">
    <source>
        <dbReference type="EMBL" id="ROH86816.1"/>
    </source>
</evidence>
<dbReference type="EMBL" id="RJVP01000002">
    <property type="protein sequence ID" value="ROH86816.1"/>
    <property type="molecule type" value="Genomic_DNA"/>
</dbReference>
<name>A0A3N0V1X8_9PROT</name>
<comment type="caution">
    <text evidence="3">The sequence shown here is derived from an EMBL/GenBank/DDBJ whole genome shotgun (WGS) entry which is preliminary data.</text>
</comment>
<feature type="coiled-coil region" evidence="1">
    <location>
        <begin position="47"/>
        <end position="109"/>
    </location>
</feature>
<evidence type="ECO:0000313" key="4">
    <source>
        <dbReference type="Proteomes" id="UP000275137"/>
    </source>
</evidence>
<keyword evidence="2" id="KW-0812">Transmembrane</keyword>
<accession>A0A3N0V1X8</accession>
<sequence>MRGHSKLAVSTLSIKSRRPWYWWLAALGLCGGVGYLIAYWQFGLADLNGLNQRLVRAQAQNEVLQVALVQQERQLQIERVAQETLTKELAQLQQESTTLKEDVAFYKNIMNTPAELGKLKLQSFSVSKSAQPDQYDYDIMLVQPGKNSKEVSGGLRLVIRAAGTEAVATTAINLNFKYYQRVTGSLKVPHALHAGTAELTFTETGAKKPGLTQQLTLAD</sequence>